<organism evidence="1 2">
    <name type="scientific">Flavobacterium branchiarum</name>
    <dbReference type="NCBI Taxonomy" id="1114870"/>
    <lineage>
        <taxon>Bacteria</taxon>
        <taxon>Pseudomonadati</taxon>
        <taxon>Bacteroidota</taxon>
        <taxon>Flavobacteriia</taxon>
        <taxon>Flavobacteriales</taxon>
        <taxon>Flavobacteriaceae</taxon>
        <taxon>Flavobacterium</taxon>
    </lineage>
</organism>
<proteinExistence type="predicted"/>
<dbReference type="NCBIfam" id="TIGR03696">
    <property type="entry name" value="Rhs_assc_core"/>
    <property type="match status" value="1"/>
</dbReference>
<dbReference type="InterPro" id="IPR022385">
    <property type="entry name" value="Rhs_assc_core"/>
</dbReference>
<keyword evidence="2" id="KW-1185">Reference proteome</keyword>
<sequence length="297" mass="33440">MAYLPFGEVLFEEHSSSFSSPNLFNGKELDRETNMTYYSARYLDMKTSLWLSVDPLAEKFFNQSPYNYVLNNPVRFIDPDGRSPKDPIQGFAVNVIQVKSYIPGTKTPSTYQFTPSATHLLSLVSGVSEKSIQSTTLSFKKFGGGAMTTGDDSKNGNITYYNARANSLGFMELSSHEVGHLPQLDDYGGVKHIARSIGAYIVEAIININAINDNDYGDIIHNNSPLEQQAEVGSGIFRDFSKFVDENYGNGKKNMIQKTFNNKANKESDINSRIDKWWKAYKTERYEKIDYSDVPDN</sequence>
<gene>
    <name evidence="1" type="ORF">ACFFUQ_07700</name>
</gene>
<dbReference type="Proteomes" id="UP001589589">
    <property type="component" value="Unassembled WGS sequence"/>
</dbReference>
<comment type="caution">
    <text evidence="1">The sequence shown here is derived from an EMBL/GenBank/DDBJ whole genome shotgun (WGS) entry which is preliminary data.</text>
</comment>
<protein>
    <submittedName>
        <fullName evidence="1">RHS repeat domain-containing protein</fullName>
    </submittedName>
</protein>
<evidence type="ECO:0000313" key="2">
    <source>
        <dbReference type="Proteomes" id="UP001589589"/>
    </source>
</evidence>
<name>A0ABV5FL75_9FLAO</name>
<dbReference type="PANTHER" id="PTHR32305:SF15">
    <property type="entry name" value="PROTEIN RHSA-RELATED"/>
    <property type="match status" value="1"/>
</dbReference>
<dbReference type="InterPro" id="IPR050708">
    <property type="entry name" value="T6SS_VgrG/RHS"/>
</dbReference>
<dbReference type="Gene3D" id="2.180.10.10">
    <property type="entry name" value="RHS repeat-associated core"/>
    <property type="match status" value="1"/>
</dbReference>
<reference evidence="1 2" key="1">
    <citation type="submission" date="2024-09" db="EMBL/GenBank/DDBJ databases">
        <authorList>
            <person name="Sun Q."/>
            <person name="Mori K."/>
        </authorList>
    </citation>
    <scope>NUCLEOTIDE SEQUENCE [LARGE SCALE GENOMIC DNA]</scope>
    <source>
        <strain evidence="1 2">CECT 7908</strain>
    </source>
</reference>
<dbReference type="RefSeq" id="WP_290262253.1">
    <property type="nucleotide sequence ID" value="NZ_JAUFQQ010000003.1"/>
</dbReference>
<evidence type="ECO:0000313" key="1">
    <source>
        <dbReference type="EMBL" id="MFB9063906.1"/>
    </source>
</evidence>
<dbReference type="PANTHER" id="PTHR32305">
    <property type="match status" value="1"/>
</dbReference>
<dbReference type="EMBL" id="JBHMEX010000026">
    <property type="protein sequence ID" value="MFB9063906.1"/>
    <property type="molecule type" value="Genomic_DNA"/>
</dbReference>
<accession>A0ABV5FL75</accession>